<proteinExistence type="predicted"/>
<sequence length="1901" mass="220423">MKQSLILLTQKLQEPEYREASLLSLTMIRQNNQQVFADFILSSVLSENNPIIYANLMTLLDDTFITPEFSVQIIHRLIAEFRNSCPLRLQLGMNSQVQDTNLQTFTTNPVNIQIIKLLTRIGKLQPEVFTAYLLFFWPDELKTPQSKLIVVNELMEKFQGQNQVSENLRIMVNAALSCEFSQLDIKPYSTSAQVQGVAPSSVLVQLFGMCVNEKTAELILPLLFVASTHMQTPNAQINLLLICLRGLNQIKDTVKFLRCNADISVYFVQFLLHLHSQTSVMTIKILSHCCIYIISSHFEQIELMQFLPQLTQQTMKLFDVQNTSQLVQQILNDLQAVFKSPFIQSLLGQEIQENVWGEIQNITTQKHAYFIAGLLSVNVKCLFKLNVIHSNIIDKDNNKLIKSSNYYPITQPVTSIQQQLLTTQQVKQFCNQLFTMFWAICQGMNQLVFVGFRQNLVKLFIEILNFSPQVLIQFIQSQQQNIKAKVIVLQLLDEVLKQIKSMGLVNNYNNFSTCAMQFVLDILNFDFKYVVDQSVIKHASHDVAFYTRDISLKTQLEPQLANVAYELLHQKQINNLSDPFYQLINFLLEAHCGIVSQKDNEILNLIIQLSQQYSEEFYYVTCINVNNRMLKLTGNESMQIIQIQFQFQYNLLCLLEFLGKNIDAQKRFEIMDKAGLSFPILFSKLVTYLVTTNRFNEKPIISLIRQISQQTESHSSFYGDDEEIQQFNGSFSKSDVDTSYSEYIRYQLSALSSSLEKCSPKNSKQRTFSELFPGQRWRTYHTGIELETNLQNINHLFKKQIGDDDDDEDGDSSSRYLISRSVSRSQNISSLVDVPTSNNEIDLNDRYWIVLQTSINNILSVSSIKQNNQMYQCLQDQKYYKYQTELFYKQIYNRIVFMSISKQCEKIELSYEQLNGSKQVTDQQTKELILFLQNLIVKISSDQANGDDLKFLLQVISSTNLHLSLMILRNIKLISTYEMNKLSYTILVHSISVMSIKCLITTLNLESDSKSNSKPNSIFVPKFQVNKYILEILCNFCVDFCQTTLYKSIIATITNIIKSIRYISVFTQIDQNQINNSLLPLIQQLFLIGGFMQVEGINSQSKIIPTDNSSKTYQDLAQFSNYQNLLNYFKDSTTKFPITLYKLQTQYQAILSSQESISSSEKLYMDGQTAPICKLHQQILDAFIELLLFVKLPTEVRRLILVKSLGIVRQHQKPQSNKFVEYQLVPRVLMVCIRLFESQTSQQQFYEIIQIFGDLIINQESNISQLYSKILSNFLLIAKQVVMNTPYVQIVLNKCAKTTMFQYLNPVMNHIKYNGSFGRLQRICDYILPFLLTGQFDIIEQLCQFDQFMNQVNDKQVNDLEPNLMGSSQYICKQFYQPDQVTDFCLTIIQSDKKWLKNVQQVLSEMYIINDEYFKKNIIDVQRIIHATIQTFIKTNEQILIQASLPLFYIHPQISFDIINQYLLQNKQIVSSILNNVIFIAGDQQNIDFSLIYIEKLNLLLSKQLLKFDIKDTVQNDINSLLVEQCKCILFGLSNNNQNKRMCDQLLQQKEYVKQLLVFSILLVIKQVIIQKQLHQYAYNLLDCIVQFVGEKMSSNLRALKLLVQDVQINDIYNFIDKIGKIVQEISCQFIDVQYIEQQIKQYKNQHSDSPQINTLCYTSLAIVYQADDKMLHKLIEFLYADQKYYVYKYIVSKCLAQTKQQFIVTDCVQNLLINGIIDLKQLESQHVYQLVALERHFEVFRFSDDQKMLICANLLQLLHEQIESKTQLAIKLLLKLLPTQQCEQLILQKFDIIAISLLFSCTWELTNTLSNQQIFNKNYQQIEAIISGPFKAQIIQNLVQFDYKVKDFSFKHEQMKILAHLASKKIIPQELALKVFLEFKGTNEQMKQVIELIGTVCSVV</sequence>
<reference evidence="1" key="1">
    <citation type="submission" date="2023-06" db="EMBL/GenBank/DDBJ databases">
        <authorList>
            <person name="Kurt Z."/>
        </authorList>
    </citation>
    <scope>NUCLEOTIDE SEQUENCE</scope>
</reference>
<evidence type="ECO:0000313" key="3">
    <source>
        <dbReference type="Proteomes" id="UP001642409"/>
    </source>
</evidence>
<reference evidence="2 3" key="2">
    <citation type="submission" date="2024-07" db="EMBL/GenBank/DDBJ databases">
        <authorList>
            <person name="Akdeniz Z."/>
        </authorList>
    </citation>
    <scope>NUCLEOTIDE SEQUENCE [LARGE SCALE GENOMIC DNA]</scope>
</reference>
<keyword evidence="3" id="KW-1185">Reference proteome</keyword>
<name>A0AA86PV47_9EUKA</name>
<protein>
    <submittedName>
        <fullName evidence="1">Uncharacterized protein</fullName>
    </submittedName>
</protein>
<comment type="caution">
    <text evidence="1">The sequence shown here is derived from an EMBL/GenBank/DDBJ whole genome shotgun (WGS) entry which is preliminary data.</text>
</comment>
<accession>A0AA86PV47</accession>
<organism evidence="1">
    <name type="scientific">Hexamita inflata</name>
    <dbReference type="NCBI Taxonomy" id="28002"/>
    <lineage>
        <taxon>Eukaryota</taxon>
        <taxon>Metamonada</taxon>
        <taxon>Diplomonadida</taxon>
        <taxon>Hexamitidae</taxon>
        <taxon>Hexamitinae</taxon>
        <taxon>Hexamita</taxon>
    </lineage>
</organism>
<gene>
    <name evidence="1" type="ORF">HINF_LOCUS29302</name>
    <name evidence="2" type="ORF">HINF_LOCUS32158</name>
</gene>
<dbReference type="Proteomes" id="UP001642409">
    <property type="component" value="Unassembled WGS sequence"/>
</dbReference>
<evidence type="ECO:0000313" key="1">
    <source>
        <dbReference type="EMBL" id="CAI9941657.1"/>
    </source>
</evidence>
<evidence type="ECO:0000313" key="2">
    <source>
        <dbReference type="EMBL" id="CAL6029166.1"/>
    </source>
</evidence>
<dbReference type="EMBL" id="CATOUU010000695">
    <property type="protein sequence ID" value="CAI9941657.1"/>
    <property type="molecule type" value="Genomic_DNA"/>
</dbReference>
<dbReference type="EMBL" id="CAXDID020000109">
    <property type="protein sequence ID" value="CAL6029166.1"/>
    <property type="molecule type" value="Genomic_DNA"/>
</dbReference>